<evidence type="ECO:0000256" key="1">
    <source>
        <dbReference type="SAM" id="MobiDB-lite"/>
    </source>
</evidence>
<comment type="caution">
    <text evidence="2">The sequence shown here is derived from an EMBL/GenBank/DDBJ whole genome shotgun (WGS) entry which is preliminary data.</text>
</comment>
<gene>
    <name evidence="2" type="ORF">HJC23_007288</name>
</gene>
<feature type="region of interest" description="Disordered" evidence="1">
    <location>
        <begin position="22"/>
        <end position="47"/>
    </location>
</feature>
<feature type="compositionally biased region" description="Low complexity" evidence="1">
    <location>
        <begin position="25"/>
        <end position="40"/>
    </location>
</feature>
<feature type="region of interest" description="Disordered" evidence="1">
    <location>
        <begin position="174"/>
        <end position="204"/>
    </location>
</feature>
<evidence type="ECO:0000313" key="3">
    <source>
        <dbReference type="Proteomes" id="UP001516023"/>
    </source>
</evidence>
<name>A0ABD3Q058_9STRA</name>
<dbReference type="AlphaFoldDB" id="A0ABD3Q058"/>
<dbReference type="Proteomes" id="UP001516023">
    <property type="component" value="Unassembled WGS sequence"/>
</dbReference>
<sequence length="333" mass="38183">MRFFVRRRDGIAYLESQDFPLPALNDDPSSSSTSPKSKAANDGEINNCTQSILPKLHTYQKPRQIRRIPTKRKPRNYWHSTSNLRSELTSFWKEYGVPLHQINPGRPPPIPSEYILNFFRRNDLRGGIAQNGGRENVSHLLGGAKIIPGKWKEAVQMEEVKYLLPFMTPALENGGLNDTTQQQQQYERHNAGARDKRNSARNHPVSDATISFNRVDTPDGDQRLVDIVQESSPHKDDSDATMEARRSFWSKEKAVAGLYRYLECYKKYKHRPAVWMPQPAELSNEGYSELFNACSRFKKLPAVSIFSSLSEQNNQDDECIENLAGLVPFKEWR</sequence>
<evidence type="ECO:0000313" key="2">
    <source>
        <dbReference type="EMBL" id="KAL3793548.1"/>
    </source>
</evidence>
<proteinExistence type="predicted"/>
<dbReference type="EMBL" id="JABMIG020000090">
    <property type="protein sequence ID" value="KAL3793548.1"/>
    <property type="molecule type" value="Genomic_DNA"/>
</dbReference>
<protein>
    <submittedName>
        <fullName evidence="2">Uncharacterized protein</fullName>
    </submittedName>
</protein>
<organism evidence="2 3">
    <name type="scientific">Cyclotella cryptica</name>
    <dbReference type="NCBI Taxonomy" id="29204"/>
    <lineage>
        <taxon>Eukaryota</taxon>
        <taxon>Sar</taxon>
        <taxon>Stramenopiles</taxon>
        <taxon>Ochrophyta</taxon>
        <taxon>Bacillariophyta</taxon>
        <taxon>Coscinodiscophyceae</taxon>
        <taxon>Thalassiosirophycidae</taxon>
        <taxon>Stephanodiscales</taxon>
        <taxon>Stephanodiscaceae</taxon>
        <taxon>Cyclotella</taxon>
    </lineage>
</organism>
<keyword evidence="3" id="KW-1185">Reference proteome</keyword>
<accession>A0ABD3Q058</accession>
<feature type="compositionally biased region" description="Basic and acidic residues" evidence="1">
    <location>
        <begin position="186"/>
        <end position="198"/>
    </location>
</feature>
<reference evidence="2 3" key="1">
    <citation type="journal article" date="2020" name="G3 (Bethesda)">
        <title>Improved Reference Genome for Cyclotella cryptica CCMP332, a Model for Cell Wall Morphogenesis, Salinity Adaptation, and Lipid Production in Diatoms (Bacillariophyta).</title>
        <authorList>
            <person name="Roberts W.R."/>
            <person name="Downey K.M."/>
            <person name="Ruck E.C."/>
            <person name="Traller J.C."/>
            <person name="Alverson A.J."/>
        </authorList>
    </citation>
    <scope>NUCLEOTIDE SEQUENCE [LARGE SCALE GENOMIC DNA]</scope>
    <source>
        <strain evidence="2 3">CCMP332</strain>
    </source>
</reference>
<feature type="compositionally biased region" description="Polar residues" evidence="1">
    <location>
        <begin position="176"/>
        <end position="185"/>
    </location>
</feature>